<dbReference type="InterPro" id="IPR023271">
    <property type="entry name" value="Aquaporin-like"/>
</dbReference>
<dbReference type="AlphaFoldDB" id="A0A813ZL55"/>
<dbReference type="PANTHER" id="PTHR43829">
    <property type="entry name" value="AQUAPORIN OR AQUAGLYCEROPORIN RELATED"/>
    <property type="match status" value="1"/>
</dbReference>
<dbReference type="SUPFAM" id="SSF81338">
    <property type="entry name" value="Aquaporin-like"/>
    <property type="match status" value="1"/>
</dbReference>
<keyword evidence="3" id="KW-0813">Transport</keyword>
<keyword evidence="9" id="KW-0407">Ion channel</keyword>
<reference evidence="12" key="1">
    <citation type="submission" date="2021-02" db="EMBL/GenBank/DDBJ databases">
        <authorList>
            <person name="Nowell W R."/>
        </authorList>
    </citation>
    <scope>NUCLEOTIDE SEQUENCE</scope>
</reference>
<dbReference type="PANTHER" id="PTHR43829:SF9">
    <property type="entry name" value="AQUAPORIN-9"/>
    <property type="match status" value="1"/>
</dbReference>
<protein>
    <submittedName>
        <fullName evidence="12">Uncharacterized protein</fullName>
    </submittedName>
</protein>
<keyword evidence="7" id="KW-0406">Ion transport</keyword>
<dbReference type="GO" id="GO:0034220">
    <property type="term" value="P:monoatomic ion transmembrane transport"/>
    <property type="evidence" value="ECO:0007669"/>
    <property type="project" value="UniProtKB-KW"/>
</dbReference>
<dbReference type="PROSITE" id="PS00221">
    <property type="entry name" value="MIP"/>
    <property type="match status" value="1"/>
</dbReference>
<keyword evidence="8 11" id="KW-0472">Membrane</keyword>
<dbReference type="Pfam" id="PF00230">
    <property type="entry name" value="MIP"/>
    <property type="match status" value="1"/>
</dbReference>
<keyword evidence="5 11" id="KW-0812">Transmembrane</keyword>
<dbReference type="GO" id="GO:0015250">
    <property type="term" value="F:water channel activity"/>
    <property type="evidence" value="ECO:0007669"/>
    <property type="project" value="TreeGrafter"/>
</dbReference>
<keyword evidence="4" id="KW-1003">Cell membrane</keyword>
<evidence type="ECO:0000256" key="3">
    <source>
        <dbReference type="ARBA" id="ARBA00022448"/>
    </source>
</evidence>
<dbReference type="InterPro" id="IPR000990">
    <property type="entry name" value="Innexin"/>
</dbReference>
<dbReference type="GO" id="GO:0015254">
    <property type="term" value="F:glycerol channel activity"/>
    <property type="evidence" value="ECO:0007669"/>
    <property type="project" value="TreeGrafter"/>
</dbReference>
<dbReference type="Pfam" id="PF00876">
    <property type="entry name" value="Innexin"/>
    <property type="match status" value="1"/>
</dbReference>
<evidence type="ECO:0000256" key="11">
    <source>
        <dbReference type="SAM" id="Phobius"/>
    </source>
</evidence>
<sequence>MVRMLGDINNWYTIQCILPFNLFTKRIFVLLLIWFSVLLVLNLIDFIFVWLYRRVYSSNYRYEYIFRFVHIYKSCLYKDDMDKEITLANDCEIHRREFVHEYLKLDGYLLLKFLHGISTDMDMSYLVAYLYTQFTKSASPFEQCNAKVNRYSSSRMLNAIPDRRSISEIADGPGFLTPNEPVDESSDIEFNGQSKTSRHESISLGERRKSSVYSNRSGESSIELPQPNSTVEAVERPIFEGIRLDAVPSRSPWVRLCAECIAELFGTAILVLFGCSGIAQYTLSRGVLASFLSVNFAFGFGALIAVYVAGPVSGAHINPAVSIAMLSLRSITPLQCFTYIVSQFLGAFIAAGLVFGTYYDAINRFDGGVRQVQGEQATAGIFGTLPAQHVSQVSLFFDQVLSTALLLVAICALSNKRNKLVANAQIPLAVGFIIVAIGVAFGYNCGFPINPARDLGPRLFTLCVGYGREVFSVGNYYFWIPCVGPVFGALLGAWVYHGYSKLMKVHIGEDDREIARARYQVDVQNVTRM</sequence>
<evidence type="ECO:0000256" key="8">
    <source>
        <dbReference type="ARBA" id="ARBA00023136"/>
    </source>
</evidence>
<feature type="transmembrane region" description="Helical" evidence="11">
    <location>
        <begin position="336"/>
        <end position="359"/>
    </location>
</feature>
<evidence type="ECO:0000256" key="2">
    <source>
        <dbReference type="ARBA" id="ARBA00006175"/>
    </source>
</evidence>
<comment type="similarity">
    <text evidence="2">Belongs to the MIP/aquaporin (TC 1.A.8) family.</text>
</comment>
<evidence type="ECO:0000256" key="9">
    <source>
        <dbReference type="ARBA" id="ARBA00023303"/>
    </source>
</evidence>
<gene>
    <name evidence="12" type="ORF">EDS130_LOCUS9781</name>
</gene>
<feature type="transmembrane region" description="Helical" evidence="11">
    <location>
        <begin position="287"/>
        <end position="309"/>
    </location>
</feature>
<evidence type="ECO:0000313" key="12">
    <source>
        <dbReference type="EMBL" id="CAF0900979.1"/>
    </source>
</evidence>
<dbReference type="OrthoDB" id="3222at2759"/>
<feature type="transmembrane region" description="Helical" evidence="11">
    <location>
        <begin position="426"/>
        <end position="449"/>
    </location>
</feature>
<proteinExistence type="inferred from homology"/>
<name>A0A813ZL55_ADIRI</name>
<evidence type="ECO:0000256" key="4">
    <source>
        <dbReference type="ARBA" id="ARBA00022475"/>
    </source>
</evidence>
<dbReference type="EMBL" id="CAJNOJ010000033">
    <property type="protein sequence ID" value="CAF0900979.1"/>
    <property type="molecule type" value="Genomic_DNA"/>
</dbReference>
<feature type="compositionally biased region" description="Basic and acidic residues" evidence="10">
    <location>
        <begin position="197"/>
        <end position="209"/>
    </location>
</feature>
<feature type="transmembrane region" description="Helical" evidence="11">
    <location>
        <begin position="260"/>
        <end position="281"/>
    </location>
</feature>
<feature type="transmembrane region" description="Helical" evidence="11">
    <location>
        <begin position="476"/>
        <end position="496"/>
    </location>
</feature>
<evidence type="ECO:0000256" key="1">
    <source>
        <dbReference type="ARBA" id="ARBA00004651"/>
    </source>
</evidence>
<evidence type="ECO:0000256" key="6">
    <source>
        <dbReference type="ARBA" id="ARBA00022989"/>
    </source>
</evidence>
<evidence type="ECO:0000256" key="7">
    <source>
        <dbReference type="ARBA" id="ARBA00023065"/>
    </source>
</evidence>
<dbReference type="Proteomes" id="UP000663852">
    <property type="component" value="Unassembled WGS sequence"/>
</dbReference>
<organism evidence="12 13">
    <name type="scientific">Adineta ricciae</name>
    <name type="common">Rotifer</name>
    <dbReference type="NCBI Taxonomy" id="249248"/>
    <lineage>
        <taxon>Eukaryota</taxon>
        <taxon>Metazoa</taxon>
        <taxon>Spiralia</taxon>
        <taxon>Gnathifera</taxon>
        <taxon>Rotifera</taxon>
        <taxon>Eurotatoria</taxon>
        <taxon>Bdelloidea</taxon>
        <taxon>Adinetida</taxon>
        <taxon>Adinetidae</taxon>
        <taxon>Adineta</taxon>
    </lineage>
</organism>
<dbReference type="CDD" id="cd00333">
    <property type="entry name" value="MIP"/>
    <property type="match status" value="1"/>
</dbReference>
<dbReference type="PRINTS" id="PR00783">
    <property type="entry name" value="MINTRINSICP"/>
</dbReference>
<dbReference type="NCBIfam" id="TIGR00861">
    <property type="entry name" value="MIP"/>
    <property type="match status" value="1"/>
</dbReference>
<dbReference type="InterPro" id="IPR050363">
    <property type="entry name" value="MIP/Aquaporin"/>
</dbReference>
<dbReference type="Gene3D" id="1.20.1080.10">
    <property type="entry name" value="Glycerol uptake facilitator protein"/>
    <property type="match status" value="1"/>
</dbReference>
<accession>A0A813ZL55</accession>
<evidence type="ECO:0000256" key="10">
    <source>
        <dbReference type="SAM" id="MobiDB-lite"/>
    </source>
</evidence>
<dbReference type="InterPro" id="IPR000425">
    <property type="entry name" value="MIP"/>
</dbReference>
<feature type="transmembrane region" description="Helical" evidence="11">
    <location>
        <begin position="395"/>
        <end position="414"/>
    </location>
</feature>
<dbReference type="GO" id="GO:0016323">
    <property type="term" value="C:basolateral plasma membrane"/>
    <property type="evidence" value="ECO:0007669"/>
    <property type="project" value="TreeGrafter"/>
</dbReference>
<comment type="subcellular location">
    <subcellularLocation>
        <location evidence="1">Cell membrane</location>
        <topology evidence="1">Multi-pass membrane protein</topology>
    </subcellularLocation>
</comment>
<evidence type="ECO:0000256" key="5">
    <source>
        <dbReference type="ARBA" id="ARBA00022692"/>
    </source>
</evidence>
<feature type="region of interest" description="Disordered" evidence="10">
    <location>
        <begin position="171"/>
        <end position="227"/>
    </location>
</feature>
<comment type="caution">
    <text evidence="12">The sequence shown here is derived from an EMBL/GenBank/DDBJ whole genome shotgun (WGS) entry which is preliminary data.</text>
</comment>
<keyword evidence="6 11" id="KW-1133">Transmembrane helix</keyword>
<feature type="compositionally biased region" description="Polar residues" evidence="10">
    <location>
        <begin position="211"/>
        <end position="220"/>
    </location>
</feature>
<dbReference type="InterPro" id="IPR022357">
    <property type="entry name" value="MIP_CS"/>
</dbReference>
<feature type="transmembrane region" description="Helical" evidence="11">
    <location>
        <begin position="27"/>
        <end position="52"/>
    </location>
</feature>
<evidence type="ECO:0000313" key="13">
    <source>
        <dbReference type="Proteomes" id="UP000663852"/>
    </source>
</evidence>